<dbReference type="Gene3D" id="2.40.10.10">
    <property type="entry name" value="Trypsin-like serine proteases"/>
    <property type="match status" value="1"/>
</dbReference>
<comment type="similarity">
    <text evidence="2">Belongs to the peptidase S1 family. CLIP subfamily.</text>
</comment>
<evidence type="ECO:0000259" key="3">
    <source>
        <dbReference type="PROSITE" id="PS50240"/>
    </source>
</evidence>
<dbReference type="PROSITE" id="PS50240">
    <property type="entry name" value="TRYPSIN_DOM"/>
    <property type="match status" value="1"/>
</dbReference>
<dbReference type="Proteomes" id="UP000549394">
    <property type="component" value="Unassembled WGS sequence"/>
</dbReference>
<accession>A0A7I8VD71</accession>
<dbReference type="InterPro" id="IPR043504">
    <property type="entry name" value="Peptidase_S1_PA_chymotrypsin"/>
</dbReference>
<dbReference type="PROSITE" id="PS00135">
    <property type="entry name" value="TRYPSIN_SER"/>
    <property type="match status" value="1"/>
</dbReference>
<dbReference type="EMBL" id="CAJFCJ010000005">
    <property type="protein sequence ID" value="CAD5114303.1"/>
    <property type="molecule type" value="Genomic_DNA"/>
</dbReference>
<gene>
    <name evidence="4" type="ORF">DGYR_LOCUS3162</name>
</gene>
<dbReference type="AlphaFoldDB" id="A0A7I8VD71"/>
<dbReference type="PRINTS" id="PR00722">
    <property type="entry name" value="CHYMOTRYPSIN"/>
</dbReference>
<keyword evidence="1" id="KW-1015">Disulfide bond</keyword>
<evidence type="ECO:0000256" key="2">
    <source>
        <dbReference type="ARBA" id="ARBA00024195"/>
    </source>
</evidence>
<dbReference type="SMART" id="SM00020">
    <property type="entry name" value="Tryp_SPc"/>
    <property type="match status" value="1"/>
</dbReference>
<dbReference type="InterPro" id="IPR009003">
    <property type="entry name" value="Peptidase_S1_PA"/>
</dbReference>
<dbReference type="CDD" id="cd00190">
    <property type="entry name" value="Tryp_SPc"/>
    <property type="match status" value="1"/>
</dbReference>
<comment type="caution">
    <text evidence="4">The sequence shown here is derived from an EMBL/GenBank/DDBJ whole genome shotgun (WGS) entry which is preliminary data.</text>
</comment>
<reference evidence="4 5" key="1">
    <citation type="submission" date="2020-08" db="EMBL/GenBank/DDBJ databases">
        <authorList>
            <person name="Hejnol A."/>
        </authorList>
    </citation>
    <scope>NUCLEOTIDE SEQUENCE [LARGE SCALE GENOMIC DNA]</scope>
</reference>
<dbReference type="InterPro" id="IPR033116">
    <property type="entry name" value="TRYPSIN_SER"/>
</dbReference>
<dbReference type="SUPFAM" id="SSF50494">
    <property type="entry name" value="Trypsin-like serine proteases"/>
    <property type="match status" value="1"/>
</dbReference>
<dbReference type="Pfam" id="PF00089">
    <property type="entry name" value="Trypsin"/>
    <property type="match status" value="1"/>
</dbReference>
<proteinExistence type="inferred from homology"/>
<keyword evidence="5" id="KW-1185">Reference proteome</keyword>
<sequence length="238" mass="26774">MESKYFFISLNANETLVFLQSDTVEAKNIHVRLGDTEMFKDIFEKIKGKLCKIDFLGLCDEDDVEYFIHGQRIKIHEFYNPDKNWENDIALIKLAESVPHLAGDKAPHIQAVKLNDGYIRNFPDENDTCFFQGWGCTKSGGSVNKNALQVQIPIYPNDKCSRTWGIDSSIHLCAGMKSATSTMGICPGDSGGPLVCLRGDTWYQVGVASFTSKYNPGKYPGAFARVSTYYDWIRKQIS</sequence>
<dbReference type="InterPro" id="IPR001254">
    <property type="entry name" value="Trypsin_dom"/>
</dbReference>
<dbReference type="InterPro" id="IPR051487">
    <property type="entry name" value="Ser/Thr_Proteases_Immune/Dev"/>
</dbReference>
<organism evidence="4 5">
    <name type="scientific">Dimorphilus gyrociliatus</name>
    <dbReference type="NCBI Taxonomy" id="2664684"/>
    <lineage>
        <taxon>Eukaryota</taxon>
        <taxon>Metazoa</taxon>
        <taxon>Spiralia</taxon>
        <taxon>Lophotrochozoa</taxon>
        <taxon>Annelida</taxon>
        <taxon>Polychaeta</taxon>
        <taxon>Polychaeta incertae sedis</taxon>
        <taxon>Dinophilidae</taxon>
        <taxon>Dimorphilus</taxon>
    </lineage>
</organism>
<dbReference type="PANTHER" id="PTHR24256">
    <property type="entry name" value="TRYPTASE-RELATED"/>
    <property type="match status" value="1"/>
</dbReference>
<protein>
    <submittedName>
        <fullName evidence="4">DgyrCDS3445</fullName>
    </submittedName>
</protein>
<evidence type="ECO:0000256" key="1">
    <source>
        <dbReference type="ARBA" id="ARBA00023157"/>
    </source>
</evidence>
<feature type="domain" description="Peptidase S1" evidence="3">
    <location>
        <begin position="9"/>
        <end position="238"/>
    </location>
</feature>
<name>A0A7I8VD71_9ANNE</name>
<evidence type="ECO:0000313" key="5">
    <source>
        <dbReference type="Proteomes" id="UP000549394"/>
    </source>
</evidence>
<dbReference type="OrthoDB" id="10002959at2759"/>
<dbReference type="InterPro" id="IPR001314">
    <property type="entry name" value="Peptidase_S1A"/>
</dbReference>
<dbReference type="GO" id="GO:0004252">
    <property type="term" value="F:serine-type endopeptidase activity"/>
    <property type="evidence" value="ECO:0007669"/>
    <property type="project" value="InterPro"/>
</dbReference>
<dbReference type="GO" id="GO:0006508">
    <property type="term" value="P:proteolysis"/>
    <property type="evidence" value="ECO:0007669"/>
    <property type="project" value="InterPro"/>
</dbReference>
<evidence type="ECO:0000313" key="4">
    <source>
        <dbReference type="EMBL" id="CAD5114303.1"/>
    </source>
</evidence>